<evidence type="ECO:0000313" key="10">
    <source>
        <dbReference type="Proteomes" id="UP000249619"/>
    </source>
</evidence>
<evidence type="ECO:0000313" key="9">
    <source>
        <dbReference type="EMBL" id="RAR06575.1"/>
    </source>
</evidence>
<comment type="subcellular location">
    <subcellularLocation>
        <location evidence="1">Cell membrane</location>
        <topology evidence="1">Multi-pass membrane protein</topology>
    </subcellularLocation>
</comment>
<evidence type="ECO:0000256" key="8">
    <source>
        <dbReference type="SAM" id="Phobius"/>
    </source>
</evidence>
<keyword evidence="2" id="KW-0813">Transport</keyword>
<evidence type="ECO:0000256" key="6">
    <source>
        <dbReference type="ARBA" id="ARBA00023136"/>
    </source>
</evidence>
<name>A0A364MYF9_STELY</name>
<protein>
    <submittedName>
        <fullName evidence="9">Uncharacterized protein</fullName>
    </submittedName>
</protein>
<accession>A0A364MYF9</accession>
<feature type="transmembrane region" description="Helical" evidence="8">
    <location>
        <begin position="479"/>
        <end position="497"/>
    </location>
</feature>
<dbReference type="PANTHER" id="PTHR43549:SF2">
    <property type="entry name" value="MULTIDRUG RESISTANCE PROTEIN NORM-RELATED"/>
    <property type="match status" value="1"/>
</dbReference>
<feature type="transmembrane region" description="Helical" evidence="8">
    <location>
        <begin position="325"/>
        <end position="348"/>
    </location>
</feature>
<comment type="caution">
    <text evidence="9">The sequence shown here is derived from an EMBL/GenBank/DDBJ whole genome shotgun (WGS) entry which is preliminary data.</text>
</comment>
<feature type="transmembrane region" description="Helical" evidence="8">
    <location>
        <begin position="190"/>
        <end position="210"/>
    </location>
</feature>
<dbReference type="STRING" id="183478.A0A364MYF9"/>
<gene>
    <name evidence="9" type="ORF">DDE83_006910</name>
</gene>
<dbReference type="AlphaFoldDB" id="A0A364MYF9"/>
<keyword evidence="3" id="KW-1003">Cell membrane</keyword>
<dbReference type="GO" id="GO:0005886">
    <property type="term" value="C:plasma membrane"/>
    <property type="evidence" value="ECO:0007669"/>
    <property type="project" value="UniProtKB-SubCell"/>
</dbReference>
<evidence type="ECO:0000256" key="7">
    <source>
        <dbReference type="SAM" id="MobiDB-lite"/>
    </source>
</evidence>
<feature type="transmembrane region" description="Helical" evidence="8">
    <location>
        <begin position="398"/>
        <end position="425"/>
    </location>
</feature>
<sequence>MTSFASSLPFTQRLHSRHQYQMIPSKGGDLRVTTSPTGTPVEERRETSEGTYGNDRLSWKQQAKFDLKPSARRDTFLGALLFNICAFILPALYSTLSKLWVANIDSSMVVTTDTYTYIGTIAEVLNEGLPRASYLIIGDKTSRSFQERLQITHTLILFQSILGLIMSIGFVAGASTFAKGFVPIEVRDVSITYVRISAFSAFSSAVEYAVNTSTRALDKPDVPLIISSVKFAVNIILDLLIISKYHVGAITPTVNMQAGISLACNLTSAFAGLLYFVYTTSYSSKSPLHRDRSSTGNKTAPSLPALLTLAKPGAIFFLESAIRNALYLWLVAGIVDLGATYATAWGVFSTIRWGLIMVPVMALEATTLTFIGHSWGAFRATLRQITKPRVPIAQIWVLVRWAFYAIAVVLVVEVPLCLLMSFVGAESFARYLSGDGEVARITARMWRTIDWCYILYGVSTQLAAVLVATRPRWYLYQSLASNILYVLPWAIACQVVRLDKRDAWTYHSLVFGGSLVFSFFTIIAVDAAWALRLRRGKMRARLGLQS</sequence>
<keyword evidence="5 8" id="KW-1133">Transmembrane helix</keyword>
<feature type="transmembrane region" description="Helical" evidence="8">
    <location>
        <begin position="222"/>
        <end position="242"/>
    </location>
</feature>
<evidence type="ECO:0000256" key="4">
    <source>
        <dbReference type="ARBA" id="ARBA00022692"/>
    </source>
</evidence>
<keyword evidence="4 8" id="KW-0812">Transmembrane</keyword>
<keyword evidence="6 8" id="KW-0472">Membrane</keyword>
<keyword evidence="10" id="KW-1185">Reference proteome</keyword>
<feature type="transmembrane region" description="Helical" evidence="8">
    <location>
        <begin position="509"/>
        <end position="531"/>
    </location>
</feature>
<evidence type="ECO:0000256" key="5">
    <source>
        <dbReference type="ARBA" id="ARBA00022989"/>
    </source>
</evidence>
<feature type="transmembrane region" description="Helical" evidence="8">
    <location>
        <begin position="354"/>
        <end position="378"/>
    </location>
</feature>
<dbReference type="PANTHER" id="PTHR43549">
    <property type="entry name" value="MULTIDRUG RESISTANCE PROTEIN YPNP-RELATED"/>
    <property type="match status" value="1"/>
</dbReference>
<dbReference type="Proteomes" id="UP000249619">
    <property type="component" value="Unassembled WGS sequence"/>
</dbReference>
<proteinExistence type="predicted"/>
<dbReference type="EMBL" id="QGDH01000114">
    <property type="protein sequence ID" value="RAR06575.1"/>
    <property type="molecule type" value="Genomic_DNA"/>
</dbReference>
<reference evidence="10" key="1">
    <citation type="submission" date="2018-05" db="EMBL/GenBank/DDBJ databases">
        <title>Draft genome sequence of Stemphylium lycopersici strain CIDEFI 213.</title>
        <authorList>
            <person name="Medina R."/>
            <person name="Franco M.E.E."/>
            <person name="Lucentini C.G."/>
            <person name="Saparrat M.C.N."/>
            <person name="Balatti P.A."/>
        </authorList>
    </citation>
    <scope>NUCLEOTIDE SEQUENCE [LARGE SCALE GENOMIC DNA]</scope>
    <source>
        <strain evidence="10">CIDEFI 213</strain>
    </source>
</reference>
<evidence type="ECO:0000256" key="1">
    <source>
        <dbReference type="ARBA" id="ARBA00004651"/>
    </source>
</evidence>
<evidence type="ECO:0000256" key="2">
    <source>
        <dbReference type="ARBA" id="ARBA00022448"/>
    </source>
</evidence>
<feature type="transmembrane region" description="Helical" evidence="8">
    <location>
        <begin position="75"/>
        <end position="93"/>
    </location>
</feature>
<feature type="region of interest" description="Disordered" evidence="7">
    <location>
        <begin position="25"/>
        <end position="53"/>
    </location>
</feature>
<dbReference type="InterPro" id="IPR052031">
    <property type="entry name" value="Membrane_Transporter-Flippase"/>
</dbReference>
<feature type="transmembrane region" description="Helical" evidence="8">
    <location>
        <begin position="254"/>
        <end position="278"/>
    </location>
</feature>
<organism evidence="9 10">
    <name type="scientific">Stemphylium lycopersici</name>
    <name type="common">Tomato gray leaf spot disease fungus</name>
    <name type="synonym">Thyrospora lycopersici</name>
    <dbReference type="NCBI Taxonomy" id="183478"/>
    <lineage>
        <taxon>Eukaryota</taxon>
        <taxon>Fungi</taxon>
        <taxon>Dikarya</taxon>
        <taxon>Ascomycota</taxon>
        <taxon>Pezizomycotina</taxon>
        <taxon>Dothideomycetes</taxon>
        <taxon>Pleosporomycetidae</taxon>
        <taxon>Pleosporales</taxon>
        <taxon>Pleosporineae</taxon>
        <taxon>Pleosporaceae</taxon>
        <taxon>Stemphylium</taxon>
    </lineage>
</organism>
<evidence type="ECO:0000256" key="3">
    <source>
        <dbReference type="ARBA" id="ARBA00022475"/>
    </source>
</evidence>
<feature type="transmembrane region" description="Helical" evidence="8">
    <location>
        <begin position="156"/>
        <end position="178"/>
    </location>
</feature>
<feature type="transmembrane region" description="Helical" evidence="8">
    <location>
        <begin position="445"/>
        <end position="467"/>
    </location>
</feature>